<dbReference type="RefSeq" id="XP_062718537.1">
    <property type="nucleotide sequence ID" value="XM_062868146.1"/>
</dbReference>
<comment type="caution">
    <text evidence="8">The sequence shown here is derived from an EMBL/GenBank/DDBJ whole genome shotgun (WGS) entry which is preliminary data.</text>
</comment>
<dbReference type="EMBL" id="JAUDZG010000007">
    <property type="protein sequence ID" value="KAK3302757.1"/>
    <property type="molecule type" value="Genomic_DNA"/>
</dbReference>
<organism evidence="8 9">
    <name type="scientific">Chaetomium strumarium</name>
    <dbReference type="NCBI Taxonomy" id="1170767"/>
    <lineage>
        <taxon>Eukaryota</taxon>
        <taxon>Fungi</taxon>
        <taxon>Dikarya</taxon>
        <taxon>Ascomycota</taxon>
        <taxon>Pezizomycotina</taxon>
        <taxon>Sordariomycetes</taxon>
        <taxon>Sordariomycetidae</taxon>
        <taxon>Sordariales</taxon>
        <taxon>Chaetomiaceae</taxon>
        <taxon>Chaetomium</taxon>
    </lineage>
</organism>
<dbReference type="GO" id="GO:0005524">
    <property type="term" value="F:ATP binding"/>
    <property type="evidence" value="ECO:0007669"/>
    <property type="project" value="UniProtKB-UniRule"/>
</dbReference>
<feature type="region of interest" description="Disordered" evidence="7">
    <location>
        <begin position="153"/>
        <end position="172"/>
    </location>
</feature>
<accession>A0AAJ0GMN4</accession>
<evidence type="ECO:0000256" key="4">
    <source>
        <dbReference type="ARBA" id="ARBA00022741"/>
    </source>
</evidence>
<evidence type="ECO:0000313" key="8">
    <source>
        <dbReference type="EMBL" id="KAK3302757.1"/>
    </source>
</evidence>
<dbReference type="GO" id="GO:0006750">
    <property type="term" value="P:glutathione biosynthetic process"/>
    <property type="evidence" value="ECO:0007669"/>
    <property type="project" value="UniProtKB-UniRule"/>
</dbReference>
<evidence type="ECO:0000256" key="2">
    <source>
        <dbReference type="ARBA" id="ARBA00022598"/>
    </source>
</evidence>
<dbReference type="InterPro" id="IPR004308">
    <property type="entry name" value="GCS"/>
</dbReference>
<keyword evidence="9" id="KW-1185">Reference proteome</keyword>
<sequence>MPLENDRWRTPKSRYASNSTYISEDPRLRPEYFDSDLVIDENIKQQLLDGGMDDRLATHFAHLFIRDPIVIFSEDLKELDLTKTDHFENIRSTNWQHMRFKPPAADNSIGSPTLRTPPSPSFIVLITRVILSYNLNFYITIKKVDENMQTAHARAHPLPSQPPRQDEDEEDGDFFPGLIPLAESYLDSVNVDVATRCRLATYLEQQTPARRKAVAQRFRVLASGIRRHSGSVGYQMQYSDDKGPATDAGQESCGTALSCFSIRDPSGIKYNVQTTEAEQQTG</sequence>
<evidence type="ECO:0000256" key="7">
    <source>
        <dbReference type="SAM" id="MobiDB-lite"/>
    </source>
</evidence>
<evidence type="ECO:0000256" key="1">
    <source>
        <dbReference type="ARBA" id="ARBA00012220"/>
    </source>
</evidence>
<evidence type="ECO:0000256" key="3">
    <source>
        <dbReference type="ARBA" id="ARBA00022684"/>
    </source>
</evidence>
<comment type="catalytic activity">
    <reaction evidence="6">
        <text>L-cysteine + L-glutamate + ATP = gamma-L-glutamyl-L-cysteine + ADP + phosphate + H(+)</text>
        <dbReference type="Rhea" id="RHEA:13285"/>
        <dbReference type="ChEBI" id="CHEBI:15378"/>
        <dbReference type="ChEBI" id="CHEBI:29985"/>
        <dbReference type="ChEBI" id="CHEBI:30616"/>
        <dbReference type="ChEBI" id="CHEBI:35235"/>
        <dbReference type="ChEBI" id="CHEBI:43474"/>
        <dbReference type="ChEBI" id="CHEBI:58173"/>
        <dbReference type="ChEBI" id="CHEBI:456216"/>
        <dbReference type="EC" id="6.3.2.2"/>
    </reaction>
</comment>
<dbReference type="Pfam" id="PF03074">
    <property type="entry name" value="GCS"/>
    <property type="match status" value="2"/>
</dbReference>
<proteinExistence type="inferred from homology"/>
<keyword evidence="2 6" id="KW-0436">Ligase</keyword>
<dbReference type="AlphaFoldDB" id="A0AAJ0GMN4"/>
<reference evidence="8" key="2">
    <citation type="submission" date="2023-06" db="EMBL/GenBank/DDBJ databases">
        <authorList>
            <consortium name="Lawrence Berkeley National Laboratory"/>
            <person name="Mondo S.J."/>
            <person name="Hensen N."/>
            <person name="Bonometti L."/>
            <person name="Westerberg I."/>
            <person name="Brannstrom I.O."/>
            <person name="Guillou S."/>
            <person name="Cros-Aarteil S."/>
            <person name="Calhoun S."/>
            <person name="Haridas S."/>
            <person name="Kuo A."/>
            <person name="Pangilinan J."/>
            <person name="Riley R."/>
            <person name="Labutti K."/>
            <person name="Andreopoulos B."/>
            <person name="Lipzen A."/>
            <person name="Chen C."/>
            <person name="Yanf M."/>
            <person name="Daum C."/>
            <person name="Ng V."/>
            <person name="Clum A."/>
            <person name="Steindorff A."/>
            <person name="Ohm R."/>
            <person name="Martin F."/>
            <person name="Silar P."/>
            <person name="Natvig D."/>
            <person name="Lalanne C."/>
            <person name="Gautier V."/>
            <person name="Ament-Velasquez S.L."/>
            <person name="Kruys A."/>
            <person name="Hutchinson M.I."/>
            <person name="Powell A.J."/>
            <person name="Barry K."/>
            <person name="Miller A.N."/>
            <person name="Grigoriev I.V."/>
            <person name="Debuchy R."/>
            <person name="Gladieux P."/>
            <person name="Thoren M.H."/>
            <person name="Johannesson H."/>
        </authorList>
    </citation>
    <scope>NUCLEOTIDE SEQUENCE</scope>
    <source>
        <strain evidence="8">CBS 333.67</strain>
    </source>
</reference>
<protein>
    <recommendedName>
        <fullName evidence="1 6">Glutamate--cysteine ligase</fullName>
        <ecNumber evidence="1 6">6.3.2.2</ecNumber>
    </recommendedName>
    <alternativeName>
        <fullName evidence="6">Gamma-ECS</fullName>
    </alternativeName>
    <alternativeName>
        <fullName evidence="6">Gamma-glutamylcysteine synthetase</fullName>
    </alternativeName>
</protein>
<comment type="pathway">
    <text evidence="6">Sulfur metabolism; glutathione biosynthesis; glutathione from L-cysteine and L-glutamate: step 1/2.</text>
</comment>
<dbReference type="GO" id="GO:0004357">
    <property type="term" value="F:glutamate-cysteine ligase activity"/>
    <property type="evidence" value="ECO:0007669"/>
    <property type="project" value="UniProtKB-UniRule"/>
</dbReference>
<keyword evidence="4 6" id="KW-0547">Nucleotide-binding</keyword>
<dbReference type="Proteomes" id="UP001273166">
    <property type="component" value="Unassembled WGS sequence"/>
</dbReference>
<evidence type="ECO:0000256" key="6">
    <source>
        <dbReference type="RuleBase" id="RU367135"/>
    </source>
</evidence>
<dbReference type="Gene3D" id="3.30.590.50">
    <property type="match status" value="1"/>
</dbReference>
<name>A0AAJ0GMN4_9PEZI</name>
<comment type="similarity">
    <text evidence="6">Belongs to the glutamate--cysteine ligase type 3 family.</text>
</comment>
<reference evidence="8" key="1">
    <citation type="journal article" date="2023" name="Mol. Phylogenet. Evol.">
        <title>Genome-scale phylogeny and comparative genomics of the fungal order Sordariales.</title>
        <authorList>
            <person name="Hensen N."/>
            <person name="Bonometti L."/>
            <person name="Westerberg I."/>
            <person name="Brannstrom I.O."/>
            <person name="Guillou S."/>
            <person name="Cros-Aarteil S."/>
            <person name="Calhoun S."/>
            <person name="Haridas S."/>
            <person name="Kuo A."/>
            <person name="Mondo S."/>
            <person name="Pangilinan J."/>
            <person name="Riley R."/>
            <person name="LaButti K."/>
            <person name="Andreopoulos B."/>
            <person name="Lipzen A."/>
            <person name="Chen C."/>
            <person name="Yan M."/>
            <person name="Daum C."/>
            <person name="Ng V."/>
            <person name="Clum A."/>
            <person name="Steindorff A."/>
            <person name="Ohm R.A."/>
            <person name="Martin F."/>
            <person name="Silar P."/>
            <person name="Natvig D.O."/>
            <person name="Lalanne C."/>
            <person name="Gautier V."/>
            <person name="Ament-Velasquez S.L."/>
            <person name="Kruys A."/>
            <person name="Hutchinson M.I."/>
            <person name="Powell A.J."/>
            <person name="Barry K."/>
            <person name="Miller A.N."/>
            <person name="Grigoriev I.V."/>
            <person name="Debuchy R."/>
            <person name="Gladieux P."/>
            <person name="Hiltunen Thoren M."/>
            <person name="Johannesson H."/>
        </authorList>
    </citation>
    <scope>NUCLEOTIDE SEQUENCE</scope>
    <source>
        <strain evidence="8">CBS 333.67</strain>
    </source>
</reference>
<dbReference type="GO" id="GO:0017109">
    <property type="term" value="C:glutamate-cysteine ligase complex"/>
    <property type="evidence" value="ECO:0007669"/>
    <property type="project" value="TreeGrafter"/>
</dbReference>
<gene>
    <name evidence="8" type="ORF">B0T15DRAFT_514766</name>
</gene>
<dbReference type="EC" id="6.3.2.2" evidence="1 6"/>
<dbReference type="GeneID" id="87886975"/>
<evidence type="ECO:0000256" key="5">
    <source>
        <dbReference type="ARBA" id="ARBA00022840"/>
    </source>
</evidence>
<dbReference type="PANTHER" id="PTHR11164:SF0">
    <property type="entry name" value="GLUTAMATE--CYSTEINE LIGASE CATALYTIC SUBUNIT"/>
    <property type="match status" value="1"/>
</dbReference>
<keyword evidence="3 6" id="KW-0317">Glutathione biosynthesis</keyword>
<dbReference type="PANTHER" id="PTHR11164">
    <property type="entry name" value="GLUTAMATE CYSTEINE LIGASE"/>
    <property type="match status" value="1"/>
</dbReference>
<keyword evidence="5 6" id="KW-0067">ATP-binding</keyword>
<evidence type="ECO:0000313" key="9">
    <source>
        <dbReference type="Proteomes" id="UP001273166"/>
    </source>
</evidence>